<evidence type="ECO:0000313" key="3">
    <source>
        <dbReference type="EMBL" id="AQQ59347.1"/>
    </source>
</evidence>
<dbReference type="Proteomes" id="UP000188298">
    <property type="component" value="Chromosome"/>
</dbReference>
<feature type="compositionally biased region" description="Basic and acidic residues" evidence="1">
    <location>
        <begin position="40"/>
        <end position="64"/>
    </location>
</feature>
<dbReference type="Pfam" id="PF18798">
    <property type="entry name" value="LPD3"/>
    <property type="match status" value="1"/>
</dbReference>
<feature type="compositionally biased region" description="Polar residues" evidence="1">
    <location>
        <begin position="125"/>
        <end position="143"/>
    </location>
</feature>
<protein>
    <recommendedName>
        <fullName evidence="2">Large polyvalent protein-associated domain-containing protein</fullName>
    </recommendedName>
</protein>
<feature type="compositionally biased region" description="Basic and acidic residues" evidence="1">
    <location>
        <begin position="80"/>
        <end position="93"/>
    </location>
</feature>
<proteinExistence type="predicted"/>
<feature type="compositionally biased region" description="Basic and acidic residues" evidence="1">
    <location>
        <begin position="148"/>
        <end position="169"/>
    </location>
</feature>
<feature type="compositionally biased region" description="Basic and acidic residues" evidence="1">
    <location>
        <begin position="112"/>
        <end position="124"/>
    </location>
</feature>
<evidence type="ECO:0000313" key="4">
    <source>
        <dbReference type="Proteomes" id="UP000188298"/>
    </source>
</evidence>
<feature type="region of interest" description="Disordered" evidence="1">
    <location>
        <begin position="1"/>
        <end position="195"/>
    </location>
</feature>
<name>A0A1Q2LGX4_9HELI</name>
<gene>
    <name evidence="3" type="ORF">XJ32_03720</name>
</gene>
<organism evidence="3 4">
    <name type="scientific">Helicobacter bilis</name>
    <dbReference type="NCBI Taxonomy" id="37372"/>
    <lineage>
        <taxon>Bacteria</taxon>
        <taxon>Pseudomonadati</taxon>
        <taxon>Campylobacterota</taxon>
        <taxon>Epsilonproteobacteria</taxon>
        <taxon>Campylobacterales</taxon>
        <taxon>Helicobacteraceae</taxon>
        <taxon>Helicobacter</taxon>
    </lineage>
</organism>
<feature type="compositionally biased region" description="Basic residues" evidence="1">
    <location>
        <begin position="170"/>
        <end position="183"/>
    </location>
</feature>
<dbReference type="AlphaFoldDB" id="A0A1Q2LGX4"/>
<dbReference type="InterPro" id="IPR040824">
    <property type="entry name" value="LPD3"/>
</dbReference>
<evidence type="ECO:0000256" key="1">
    <source>
        <dbReference type="SAM" id="MobiDB-lite"/>
    </source>
</evidence>
<dbReference type="KEGG" id="hbl:XJ32_03720"/>
<sequence>MLDDYPFNQKRDTIQKDNGITPHTKDTHANTKQNSNTTNHTEKETSTKESHTDNKHEATQRENGADTEWITTRTSNNPQENKDTETTLKRDNGISDEYSPSSKEMAQSGNEKANEKGNLRDDSSHSSSDIEANVNISRDTQGHNAGIRLDETDNKRYKHDGNDDRDNSRTRIHRNVSLKKKGSVKKDTQTETTQEIPQNKIKEYSDEYENNLFALRAEQKKILAEREKLENGHPQLETPTNTQTNKDVSLNAQHDKEISKTIPTESNFTYATQETKGIRDLRNDLKETLKPILNKEIINKETGLKGVITETERNKISSKKAVDKSVANGFTIDEHYRVGQDLKNLYENATKRESHNDYKNRDNIIQVHRFTKDINVNGKEAIAKITLFEKKGRQ</sequence>
<accession>A0A1Q2LGX4</accession>
<dbReference type="RefSeq" id="WP_077388398.1">
    <property type="nucleotide sequence ID" value="NZ_CP019645.1"/>
</dbReference>
<evidence type="ECO:0000259" key="2">
    <source>
        <dbReference type="Pfam" id="PF18798"/>
    </source>
</evidence>
<feature type="compositionally biased region" description="Polar residues" evidence="1">
    <location>
        <begin position="69"/>
        <end position="79"/>
    </location>
</feature>
<feature type="compositionally biased region" description="Polar residues" evidence="1">
    <location>
        <begin position="98"/>
        <end position="111"/>
    </location>
</feature>
<feature type="domain" description="Large polyvalent protein-associated" evidence="2">
    <location>
        <begin position="277"/>
        <end position="390"/>
    </location>
</feature>
<dbReference type="EMBL" id="CP019645">
    <property type="protein sequence ID" value="AQQ59347.1"/>
    <property type="molecule type" value="Genomic_DNA"/>
</dbReference>
<reference evidence="3 4" key="1">
    <citation type="submission" date="2017-02" db="EMBL/GenBank/DDBJ databases">
        <title>Whole genome sequencing of Helicobacter bilis strain AAQJH.</title>
        <authorList>
            <person name="Conlan S."/>
            <person name="Thomas P.J."/>
            <person name="Mullikin J."/>
            <person name="Palmore T.N."/>
            <person name="Frank K.M."/>
            <person name="Segre J.A."/>
        </authorList>
    </citation>
    <scope>NUCLEOTIDE SEQUENCE [LARGE SCALE GENOMIC DNA]</scope>
    <source>
        <strain evidence="3 4">AAQJH</strain>
    </source>
</reference>